<comment type="caution">
    <text evidence="11">The sequence shown here is derived from an EMBL/GenBank/DDBJ whole genome shotgun (WGS) entry which is preliminary data.</text>
</comment>
<evidence type="ECO:0000256" key="7">
    <source>
        <dbReference type="ARBA" id="ARBA00022842"/>
    </source>
</evidence>
<dbReference type="PATRIC" id="fig|1513271.3.peg.3375"/>
<comment type="function">
    <text evidence="9">Catalyzes the condensation of para-aminobenzoate (pABA) with 6-hydroxymethyl-7,8-dihydropterin diphosphate (DHPt-PP) to form 7,8-dihydropteroate (H2Pte), the immediate precursor of folate derivatives.</text>
</comment>
<keyword evidence="6 9" id="KW-0479">Metal-binding</keyword>
<dbReference type="PANTHER" id="PTHR20941:SF1">
    <property type="entry name" value="FOLIC ACID SYNTHESIS PROTEIN FOL1"/>
    <property type="match status" value="1"/>
</dbReference>
<dbReference type="InterPro" id="IPR000489">
    <property type="entry name" value="Pterin-binding_dom"/>
</dbReference>
<proteinExistence type="inferred from homology"/>
<dbReference type="InterPro" id="IPR011005">
    <property type="entry name" value="Dihydropteroate_synth-like_sf"/>
</dbReference>
<dbReference type="InterPro" id="IPR045031">
    <property type="entry name" value="DHP_synth-like"/>
</dbReference>
<dbReference type="Gene3D" id="3.20.20.20">
    <property type="entry name" value="Dihydropteroate synthase-like"/>
    <property type="match status" value="1"/>
</dbReference>
<keyword evidence="5 9" id="KW-0808">Transferase</keyword>
<dbReference type="Proteomes" id="UP000037600">
    <property type="component" value="Unassembled WGS sequence"/>
</dbReference>
<dbReference type="SUPFAM" id="SSF51717">
    <property type="entry name" value="Dihydropteroate synthetase-like"/>
    <property type="match status" value="1"/>
</dbReference>
<dbReference type="PANTHER" id="PTHR20941">
    <property type="entry name" value="FOLATE SYNTHESIS PROTEINS"/>
    <property type="match status" value="1"/>
</dbReference>
<evidence type="ECO:0000256" key="8">
    <source>
        <dbReference type="ARBA" id="ARBA00022909"/>
    </source>
</evidence>
<evidence type="ECO:0000256" key="5">
    <source>
        <dbReference type="ARBA" id="ARBA00022679"/>
    </source>
</evidence>
<evidence type="ECO:0000313" key="12">
    <source>
        <dbReference type="Proteomes" id="UP000037600"/>
    </source>
</evidence>
<evidence type="ECO:0000256" key="1">
    <source>
        <dbReference type="ARBA" id="ARBA00000012"/>
    </source>
</evidence>
<dbReference type="OrthoDB" id="9811744at2"/>
<dbReference type="STRING" id="1513271.XM47_16400"/>
<dbReference type="Pfam" id="PF00809">
    <property type="entry name" value="Pterin_bind"/>
    <property type="match status" value="1"/>
</dbReference>
<name>A0A0J8GMN9_9ALTE</name>
<dbReference type="RefSeq" id="WP_048694948.1">
    <property type="nucleotide sequence ID" value="NZ_KQ130504.1"/>
</dbReference>
<comment type="pathway">
    <text evidence="3 9">Cofactor biosynthesis; tetrahydrofolate biosynthesis; 7,8-dihydrofolate from 2-amino-4-hydroxy-6-hydroxymethyl-7,8-dihydropteridine diphosphate and 4-aminobenzoate: step 1/2.</text>
</comment>
<reference evidence="11 12" key="1">
    <citation type="submission" date="2015-04" db="EMBL/GenBank/DDBJ databases">
        <title>Draft Genome Sequence of the Novel Agar-Digesting Marine Bacterium Q1.</title>
        <authorList>
            <person name="Li Y."/>
            <person name="Li D."/>
            <person name="Chen G."/>
            <person name="Du Z."/>
        </authorList>
    </citation>
    <scope>NUCLEOTIDE SEQUENCE [LARGE SCALE GENOMIC DNA]</scope>
    <source>
        <strain evidence="11 12">Q1</strain>
    </source>
</reference>
<dbReference type="UniPathway" id="UPA00077">
    <property type="reaction ID" value="UER00156"/>
</dbReference>
<dbReference type="GO" id="GO:0046872">
    <property type="term" value="F:metal ion binding"/>
    <property type="evidence" value="ECO:0007669"/>
    <property type="project" value="UniProtKB-KW"/>
</dbReference>
<evidence type="ECO:0000256" key="6">
    <source>
        <dbReference type="ARBA" id="ARBA00022723"/>
    </source>
</evidence>
<dbReference type="EC" id="2.5.1.15" evidence="4 9"/>
<comment type="catalytic activity">
    <reaction evidence="1">
        <text>(7,8-dihydropterin-6-yl)methyl diphosphate + 4-aminobenzoate = 7,8-dihydropteroate + diphosphate</text>
        <dbReference type="Rhea" id="RHEA:19949"/>
        <dbReference type="ChEBI" id="CHEBI:17836"/>
        <dbReference type="ChEBI" id="CHEBI:17839"/>
        <dbReference type="ChEBI" id="CHEBI:33019"/>
        <dbReference type="ChEBI" id="CHEBI:72950"/>
        <dbReference type="EC" id="2.5.1.15"/>
    </reaction>
</comment>
<dbReference type="EMBL" id="LAZL01000033">
    <property type="protein sequence ID" value="KMT64042.1"/>
    <property type="molecule type" value="Genomic_DNA"/>
</dbReference>
<dbReference type="NCBIfam" id="TIGR01496">
    <property type="entry name" value="DHPS"/>
    <property type="match status" value="1"/>
</dbReference>
<gene>
    <name evidence="11" type="primary">folP</name>
    <name evidence="11" type="ORF">XM47_16400</name>
</gene>
<feature type="domain" description="Pterin-binding" evidence="10">
    <location>
        <begin position="13"/>
        <end position="265"/>
    </location>
</feature>
<sequence>MKIQKLLAQKQGPLVMGIVNVTPDSFSDGGRYNSVESAIEQVAHMVELGVDIVDVGGESTRPGAAKVGLNEEAERVLPVVQAIKNRFDVAISVDTYKPELMAEALKLHVDMVNDVKALTMPNAVEILADTDAYICLMHMQGTPQTMQSDPKYTDAINEIINYLDQRLTVCNQAGINNDRICIDPGFGFGKTLEHNYQILNQLDKFNQLNVNVLAGLSRKTMIGAVTGKEPEQRVYGSVAGAVIAAMKGAKIIRVHDVDATIDALKVLNATISTETENK</sequence>
<evidence type="ECO:0000256" key="9">
    <source>
        <dbReference type="RuleBase" id="RU361205"/>
    </source>
</evidence>
<evidence type="ECO:0000313" key="11">
    <source>
        <dbReference type="EMBL" id="KMT64042.1"/>
    </source>
</evidence>
<accession>A0A0J8GMN9</accession>
<keyword evidence="8 9" id="KW-0289">Folate biosynthesis</keyword>
<dbReference type="GO" id="GO:0046654">
    <property type="term" value="P:tetrahydrofolate biosynthetic process"/>
    <property type="evidence" value="ECO:0007669"/>
    <property type="project" value="UniProtKB-UniPathway"/>
</dbReference>
<dbReference type="GO" id="GO:0005829">
    <property type="term" value="C:cytosol"/>
    <property type="evidence" value="ECO:0007669"/>
    <property type="project" value="TreeGrafter"/>
</dbReference>
<dbReference type="GO" id="GO:0046656">
    <property type="term" value="P:folic acid biosynthetic process"/>
    <property type="evidence" value="ECO:0007669"/>
    <property type="project" value="UniProtKB-KW"/>
</dbReference>
<keyword evidence="12" id="KW-1185">Reference proteome</keyword>
<evidence type="ECO:0000256" key="3">
    <source>
        <dbReference type="ARBA" id="ARBA00004763"/>
    </source>
</evidence>
<keyword evidence="7 9" id="KW-0460">Magnesium</keyword>
<dbReference type="InterPro" id="IPR006390">
    <property type="entry name" value="DHP_synth_dom"/>
</dbReference>
<organism evidence="11 12">
    <name type="scientific">Catenovulum maritimum</name>
    <dbReference type="NCBI Taxonomy" id="1513271"/>
    <lineage>
        <taxon>Bacteria</taxon>
        <taxon>Pseudomonadati</taxon>
        <taxon>Pseudomonadota</taxon>
        <taxon>Gammaproteobacteria</taxon>
        <taxon>Alteromonadales</taxon>
        <taxon>Alteromonadaceae</taxon>
        <taxon>Catenovulum</taxon>
    </lineage>
</organism>
<dbReference type="PROSITE" id="PS50972">
    <property type="entry name" value="PTERIN_BINDING"/>
    <property type="match status" value="1"/>
</dbReference>
<comment type="similarity">
    <text evidence="9">Belongs to the DHPS family.</text>
</comment>
<comment type="cofactor">
    <cofactor evidence="2 9">
        <name>Mg(2+)</name>
        <dbReference type="ChEBI" id="CHEBI:18420"/>
    </cofactor>
</comment>
<dbReference type="PROSITE" id="PS00793">
    <property type="entry name" value="DHPS_2"/>
    <property type="match status" value="1"/>
</dbReference>
<dbReference type="CDD" id="cd00739">
    <property type="entry name" value="DHPS"/>
    <property type="match status" value="1"/>
</dbReference>
<dbReference type="GO" id="GO:0004156">
    <property type="term" value="F:dihydropteroate synthase activity"/>
    <property type="evidence" value="ECO:0007669"/>
    <property type="project" value="UniProtKB-EC"/>
</dbReference>
<evidence type="ECO:0000256" key="4">
    <source>
        <dbReference type="ARBA" id="ARBA00012458"/>
    </source>
</evidence>
<evidence type="ECO:0000256" key="2">
    <source>
        <dbReference type="ARBA" id="ARBA00001946"/>
    </source>
</evidence>
<evidence type="ECO:0000259" key="10">
    <source>
        <dbReference type="PROSITE" id="PS50972"/>
    </source>
</evidence>
<dbReference type="AlphaFoldDB" id="A0A0J8GMN9"/>
<dbReference type="PROSITE" id="PS00792">
    <property type="entry name" value="DHPS_1"/>
    <property type="match status" value="1"/>
</dbReference>
<protein>
    <recommendedName>
        <fullName evidence="4 9">Dihydropteroate synthase</fullName>
        <shortName evidence="9">DHPS</shortName>
        <ecNumber evidence="4 9">2.5.1.15</ecNumber>
    </recommendedName>
    <alternativeName>
        <fullName evidence="9">Dihydropteroate pyrophosphorylase</fullName>
    </alternativeName>
</protein>